<protein>
    <recommendedName>
        <fullName evidence="3">SH3 domain-containing protein</fullName>
    </recommendedName>
</protein>
<dbReference type="SMART" id="SM00326">
    <property type="entry name" value="SH3"/>
    <property type="match status" value="1"/>
</dbReference>
<dbReference type="InterPro" id="IPR001452">
    <property type="entry name" value="SH3_domain"/>
</dbReference>
<dbReference type="PROSITE" id="PS50002">
    <property type="entry name" value="SH3"/>
    <property type="match status" value="1"/>
</dbReference>
<evidence type="ECO:0000313" key="5">
    <source>
        <dbReference type="Proteomes" id="UP000275408"/>
    </source>
</evidence>
<evidence type="ECO:0000256" key="2">
    <source>
        <dbReference type="PROSITE-ProRule" id="PRU00192"/>
    </source>
</evidence>
<dbReference type="OrthoDB" id="6250593at2759"/>
<proteinExistence type="predicted"/>
<keyword evidence="1 2" id="KW-0728">SH3 domain</keyword>
<dbReference type="Pfam" id="PF14604">
    <property type="entry name" value="SH3_9"/>
    <property type="match status" value="1"/>
</dbReference>
<dbReference type="Proteomes" id="UP000275408">
    <property type="component" value="Unassembled WGS sequence"/>
</dbReference>
<accession>A0A3M6UGE5</accession>
<keyword evidence="5" id="KW-1185">Reference proteome</keyword>
<dbReference type="AlphaFoldDB" id="A0A3M6UGE5"/>
<organism evidence="4 5">
    <name type="scientific">Pocillopora damicornis</name>
    <name type="common">Cauliflower coral</name>
    <name type="synonym">Millepora damicornis</name>
    <dbReference type="NCBI Taxonomy" id="46731"/>
    <lineage>
        <taxon>Eukaryota</taxon>
        <taxon>Metazoa</taxon>
        <taxon>Cnidaria</taxon>
        <taxon>Anthozoa</taxon>
        <taxon>Hexacorallia</taxon>
        <taxon>Scleractinia</taxon>
        <taxon>Astrocoeniina</taxon>
        <taxon>Pocilloporidae</taxon>
        <taxon>Pocillopora</taxon>
    </lineage>
</organism>
<comment type="caution">
    <text evidence="4">The sequence shown here is derived from an EMBL/GenBank/DDBJ whole genome shotgun (WGS) entry which is preliminary data.</text>
</comment>
<dbReference type="InterPro" id="IPR036028">
    <property type="entry name" value="SH3-like_dom_sf"/>
</dbReference>
<name>A0A3M6UGE5_POCDA</name>
<dbReference type="EMBL" id="RCHS01001633">
    <property type="protein sequence ID" value="RMX52448.1"/>
    <property type="molecule type" value="Genomic_DNA"/>
</dbReference>
<evidence type="ECO:0000313" key="4">
    <source>
        <dbReference type="EMBL" id="RMX52448.1"/>
    </source>
</evidence>
<evidence type="ECO:0000256" key="1">
    <source>
        <dbReference type="ARBA" id="ARBA00022443"/>
    </source>
</evidence>
<evidence type="ECO:0000259" key="3">
    <source>
        <dbReference type="PROSITE" id="PS50002"/>
    </source>
</evidence>
<sequence length="71" mass="7718">MSPEVISATDVILRCLFNFTGQEGDELTIQANQIVVQIRDEGNGWIFGRTGSVEGAFPATYVEKVTNNGPD</sequence>
<feature type="domain" description="SH3" evidence="3">
    <location>
        <begin position="8"/>
        <end position="67"/>
    </location>
</feature>
<reference evidence="4 5" key="1">
    <citation type="journal article" date="2018" name="Sci. Rep.">
        <title>Comparative analysis of the Pocillopora damicornis genome highlights role of immune system in coral evolution.</title>
        <authorList>
            <person name="Cunning R."/>
            <person name="Bay R.A."/>
            <person name="Gillette P."/>
            <person name="Baker A.C."/>
            <person name="Traylor-Knowles N."/>
        </authorList>
    </citation>
    <scope>NUCLEOTIDE SEQUENCE [LARGE SCALE GENOMIC DNA]</scope>
    <source>
        <strain evidence="4">RSMAS</strain>
        <tissue evidence="4">Whole animal</tissue>
    </source>
</reference>
<dbReference type="Gene3D" id="2.30.30.40">
    <property type="entry name" value="SH3 Domains"/>
    <property type="match status" value="1"/>
</dbReference>
<gene>
    <name evidence="4" type="ORF">pdam_00020292</name>
</gene>
<dbReference type="SUPFAM" id="SSF50044">
    <property type="entry name" value="SH3-domain"/>
    <property type="match status" value="1"/>
</dbReference>